<sequence>MESSTTLIFKNIPKQINNLEELLNNLHIPPKEIKPFGRRRALIYFNSSSDADNALEKISQLEFGGKLANVSIFVKDRLQLKNTNDCLPKPLKKSHKGVQTHLNARCATMASVELQQINKYVQKLYATERDLCFDQPPPPYLKYQYPPVNKAIMDNICMALMSNTKFYTQVLHLMNRMNLEPPFQQRTKRIYPKGTPKEVSTQTENVVITECRSSETSESELESSDENDSKKKLDVVYKRKLPASDEQYKKKARQMLQTMQKLSKKTVNKSTKVSKPELFDPPITNVLAHSSNIQVNISQETITKDKALSIELHDESGDITLNSVVVGHLDLTTNRIDEKEMQAMPIFKNYNKGNTSNKLYIKNLQKDVVTEDLHSLYRRVIHNDKVQLDIKVMQHGRMKGQAFVTFTSDHLTMSELQNVASDALNCTNGYILRSKPMVVCFGKQS</sequence>
<dbReference type="PANTHER" id="PTHR16105">
    <property type="entry name" value="RNA-BINDING REGION-CONTAINING PROTEIN 3"/>
    <property type="match status" value="1"/>
</dbReference>
<dbReference type="AlphaFoldDB" id="A0A1I8NSU2"/>
<proteinExistence type="predicted"/>
<name>A0A1I8NSU2_STOCA</name>
<dbReference type="PROSITE" id="PS50102">
    <property type="entry name" value="RRM"/>
    <property type="match status" value="1"/>
</dbReference>
<dbReference type="Gene3D" id="3.30.70.330">
    <property type="match status" value="1"/>
</dbReference>
<dbReference type="InterPro" id="IPR035979">
    <property type="entry name" value="RBD_domain_sf"/>
</dbReference>
<evidence type="ECO:0000259" key="4">
    <source>
        <dbReference type="PROSITE" id="PS50102"/>
    </source>
</evidence>
<gene>
    <name evidence="5" type="primary">106083165</name>
</gene>
<dbReference type="SUPFAM" id="SSF54928">
    <property type="entry name" value="RNA-binding domain, RBD"/>
    <property type="match status" value="2"/>
</dbReference>
<dbReference type="PANTHER" id="PTHR16105:SF0">
    <property type="entry name" value="RNA-BINDING REGION-CONTAINING PROTEIN 3"/>
    <property type="match status" value="1"/>
</dbReference>
<evidence type="ECO:0000313" key="5">
    <source>
        <dbReference type="EnsemblMetazoa" id="SCAU001712-PB"/>
    </source>
</evidence>
<protein>
    <recommendedName>
        <fullName evidence="4">RRM domain-containing protein</fullName>
    </recommendedName>
</protein>
<dbReference type="OrthoDB" id="409644at2759"/>
<accession>A0A1I8NSU2</accession>
<feature type="region of interest" description="Disordered" evidence="3">
    <location>
        <begin position="209"/>
        <end position="230"/>
    </location>
</feature>
<feature type="compositionally biased region" description="Acidic residues" evidence="3">
    <location>
        <begin position="217"/>
        <end position="226"/>
    </location>
</feature>
<evidence type="ECO:0000256" key="2">
    <source>
        <dbReference type="PROSITE-ProRule" id="PRU00176"/>
    </source>
</evidence>
<evidence type="ECO:0000256" key="1">
    <source>
        <dbReference type="ARBA" id="ARBA00022884"/>
    </source>
</evidence>
<reference evidence="5" key="1">
    <citation type="submission" date="2020-05" db="UniProtKB">
        <authorList>
            <consortium name="EnsemblMetazoa"/>
        </authorList>
    </citation>
    <scope>IDENTIFICATION</scope>
    <source>
        <strain evidence="5">USDA</strain>
    </source>
</reference>
<evidence type="ECO:0000256" key="3">
    <source>
        <dbReference type="SAM" id="MobiDB-lite"/>
    </source>
</evidence>
<keyword evidence="6" id="KW-1185">Reference proteome</keyword>
<dbReference type="InterPro" id="IPR000504">
    <property type="entry name" value="RRM_dom"/>
</dbReference>
<dbReference type="EnsemblMetazoa" id="SCAU001712-RB">
    <property type="protein sequence ID" value="SCAU001712-PB"/>
    <property type="gene ID" value="SCAU001712"/>
</dbReference>
<organism evidence="5 6">
    <name type="scientific">Stomoxys calcitrans</name>
    <name type="common">Stable fly</name>
    <name type="synonym">Conops calcitrans</name>
    <dbReference type="NCBI Taxonomy" id="35570"/>
    <lineage>
        <taxon>Eukaryota</taxon>
        <taxon>Metazoa</taxon>
        <taxon>Ecdysozoa</taxon>
        <taxon>Arthropoda</taxon>
        <taxon>Hexapoda</taxon>
        <taxon>Insecta</taxon>
        <taxon>Pterygota</taxon>
        <taxon>Neoptera</taxon>
        <taxon>Endopterygota</taxon>
        <taxon>Diptera</taxon>
        <taxon>Brachycera</taxon>
        <taxon>Muscomorpha</taxon>
        <taxon>Muscoidea</taxon>
        <taxon>Muscidae</taxon>
        <taxon>Stomoxys</taxon>
    </lineage>
</organism>
<feature type="domain" description="RRM" evidence="4">
    <location>
        <begin position="357"/>
        <end position="444"/>
    </location>
</feature>
<dbReference type="STRING" id="35570.A0A1I8NSU2"/>
<dbReference type="InterPro" id="IPR012677">
    <property type="entry name" value="Nucleotide-bd_a/b_plait_sf"/>
</dbReference>
<dbReference type="GO" id="GO:0005689">
    <property type="term" value="C:U12-type spliceosomal complex"/>
    <property type="evidence" value="ECO:0007669"/>
    <property type="project" value="TreeGrafter"/>
</dbReference>
<dbReference type="GO" id="GO:0097157">
    <property type="term" value="F:pre-mRNA intronic binding"/>
    <property type="evidence" value="ECO:0007669"/>
    <property type="project" value="TreeGrafter"/>
</dbReference>
<dbReference type="GO" id="GO:0000398">
    <property type="term" value="P:mRNA splicing, via spliceosome"/>
    <property type="evidence" value="ECO:0007669"/>
    <property type="project" value="TreeGrafter"/>
</dbReference>
<dbReference type="GO" id="GO:0030626">
    <property type="term" value="F:U12 snRNA binding"/>
    <property type="evidence" value="ECO:0007669"/>
    <property type="project" value="TreeGrafter"/>
</dbReference>
<keyword evidence="1 2" id="KW-0694">RNA-binding</keyword>
<dbReference type="InterPro" id="IPR045164">
    <property type="entry name" value="RBM41/RNPC3"/>
</dbReference>
<dbReference type="VEuPathDB" id="VectorBase:SCAU001712"/>
<dbReference type="Proteomes" id="UP000095300">
    <property type="component" value="Unassembled WGS sequence"/>
</dbReference>
<evidence type="ECO:0000313" key="6">
    <source>
        <dbReference type="Proteomes" id="UP000095300"/>
    </source>
</evidence>